<evidence type="ECO:0008006" key="4">
    <source>
        <dbReference type="Google" id="ProtNLM"/>
    </source>
</evidence>
<feature type="chain" id="PRO_5037226591" description="Lipoprotein transmembrane" evidence="1">
    <location>
        <begin position="21"/>
        <end position="164"/>
    </location>
</feature>
<accession>A0A923S7Q3</accession>
<name>A0A923S7Q3_9BURK</name>
<feature type="signal peptide" evidence="1">
    <location>
        <begin position="1"/>
        <end position="20"/>
    </location>
</feature>
<comment type="caution">
    <text evidence="2">The sequence shown here is derived from an EMBL/GenBank/DDBJ whole genome shotgun (WGS) entry which is preliminary data.</text>
</comment>
<evidence type="ECO:0000256" key="1">
    <source>
        <dbReference type="SAM" id="SignalP"/>
    </source>
</evidence>
<proteinExistence type="predicted"/>
<organism evidence="2 3">
    <name type="scientific">Ramlibacter albus</name>
    <dbReference type="NCBI Taxonomy" id="2079448"/>
    <lineage>
        <taxon>Bacteria</taxon>
        <taxon>Pseudomonadati</taxon>
        <taxon>Pseudomonadota</taxon>
        <taxon>Betaproteobacteria</taxon>
        <taxon>Burkholderiales</taxon>
        <taxon>Comamonadaceae</taxon>
        <taxon>Ramlibacter</taxon>
    </lineage>
</organism>
<gene>
    <name evidence="2" type="ORF">H8R02_22885</name>
</gene>
<dbReference type="Proteomes" id="UP000596827">
    <property type="component" value="Unassembled WGS sequence"/>
</dbReference>
<evidence type="ECO:0000313" key="3">
    <source>
        <dbReference type="Proteomes" id="UP000596827"/>
    </source>
</evidence>
<evidence type="ECO:0000313" key="2">
    <source>
        <dbReference type="EMBL" id="MBC5767332.1"/>
    </source>
</evidence>
<keyword evidence="1" id="KW-0732">Signal</keyword>
<dbReference type="AlphaFoldDB" id="A0A923S7Q3"/>
<keyword evidence="3" id="KW-1185">Reference proteome</keyword>
<sequence length="164" mass="18300">MPKFLLPSAAALLLAGCAIGFGFGDVPPGTPRDQVLARMGAPSRVVRLPNGGERLQYTLQPAGQYAWMVDLDASGKVVAARQVLTERDFHRIVPGEWTRADIEREFGPPARVEGVGSWNGPIWTYRWRDMGGADMFYSVYFDAQGIVRRAHPSMEVRDRFFDRS</sequence>
<dbReference type="RefSeq" id="WP_187083819.1">
    <property type="nucleotide sequence ID" value="NZ_JACORU010000010.1"/>
</dbReference>
<reference evidence="2" key="1">
    <citation type="submission" date="2020-08" db="EMBL/GenBank/DDBJ databases">
        <title>Ramlibacter sp. GTP1 16S ribosomal RNA gene genome sequencing and assembly.</title>
        <authorList>
            <person name="Kang M."/>
        </authorList>
    </citation>
    <scope>NUCLEOTIDE SEQUENCE</scope>
    <source>
        <strain evidence="2">GTP1</strain>
    </source>
</reference>
<dbReference type="EMBL" id="JACORU010000010">
    <property type="protein sequence ID" value="MBC5767332.1"/>
    <property type="molecule type" value="Genomic_DNA"/>
</dbReference>
<dbReference type="PROSITE" id="PS51257">
    <property type="entry name" value="PROKAR_LIPOPROTEIN"/>
    <property type="match status" value="1"/>
</dbReference>
<protein>
    <recommendedName>
        <fullName evidence="4">Lipoprotein transmembrane</fullName>
    </recommendedName>
</protein>